<dbReference type="PROSITE" id="PS50977">
    <property type="entry name" value="HTH_TETR_2"/>
    <property type="match status" value="1"/>
</dbReference>
<dbReference type="PANTHER" id="PTHR30055">
    <property type="entry name" value="HTH-TYPE TRANSCRIPTIONAL REGULATOR RUTR"/>
    <property type="match status" value="1"/>
</dbReference>
<evidence type="ECO:0000256" key="2">
    <source>
        <dbReference type="ARBA" id="ARBA00023125"/>
    </source>
</evidence>
<keyword evidence="8" id="KW-1185">Reference proteome</keyword>
<dbReference type="EMBL" id="BAAAYK010000025">
    <property type="protein sequence ID" value="GAA3353918.1"/>
    <property type="molecule type" value="Genomic_DNA"/>
</dbReference>
<keyword evidence="3" id="KW-0804">Transcription</keyword>
<dbReference type="EMBL" id="BAAAYK010000038">
    <property type="protein sequence ID" value="GAA3360130.1"/>
    <property type="molecule type" value="Genomic_DNA"/>
</dbReference>
<feature type="domain" description="HTH tetR-type" evidence="5">
    <location>
        <begin position="19"/>
        <end position="79"/>
    </location>
</feature>
<keyword evidence="2 4" id="KW-0238">DNA-binding</keyword>
<reference evidence="7" key="3">
    <citation type="submission" date="2023-12" db="EMBL/GenBank/DDBJ databases">
        <authorList>
            <person name="Sun Q."/>
            <person name="Inoue M."/>
        </authorList>
    </citation>
    <scope>NUCLEOTIDE SEQUENCE</scope>
    <source>
        <strain evidence="7">JCM 9687</strain>
    </source>
</reference>
<evidence type="ECO:0000313" key="7">
    <source>
        <dbReference type="EMBL" id="GAA3360130.1"/>
    </source>
</evidence>
<dbReference type="InterPro" id="IPR023772">
    <property type="entry name" value="DNA-bd_HTH_TetR-type_CS"/>
</dbReference>
<dbReference type="Pfam" id="PF00440">
    <property type="entry name" value="TetR_N"/>
    <property type="match status" value="1"/>
</dbReference>
<dbReference type="InterPro" id="IPR001647">
    <property type="entry name" value="HTH_TetR"/>
</dbReference>
<dbReference type="SUPFAM" id="SSF46689">
    <property type="entry name" value="Homeodomain-like"/>
    <property type="match status" value="1"/>
</dbReference>
<accession>A0ABP6RRM6</accession>
<sequence length="209" mass="23065">MAARTRRPMRREPSQERSRAMVRRILDAGYEVLLAHGYDRASTGRIAAAAGISPGSLYQYFPDKHVLLGEVVDRCADRLRARISRAFVANLAGGSLPDAVRGNVLALITAFEENAGLLRVLYEQLPPNADTRRADFKHRIDELATTALLGYLPGGARADAVAWVLVRTVENLAISYVLDPPEVDREDAVEEITALLTGYLATRLDPERR</sequence>
<dbReference type="PANTHER" id="PTHR30055:SF234">
    <property type="entry name" value="HTH-TYPE TRANSCRIPTIONAL REGULATOR BETI"/>
    <property type="match status" value="1"/>
</dbReference>
<reference evidence="8" key="2">
    <citation type="journal article" date="2019" name="Int. J. Syst. Evol. Microbiol.">
        <title>The Global Catalogue of Microorganisms (GCM) 10K type strain sequencing project: providing services to taxonomists for standard genome sequencing and annotation.</title>
        <authorList>
            <consortium name="The Broad Institute Genomics Platform"/>
            <consortium name="The Broad Institute Genome Sequencing Center for Infectious Disease"/>
            <person name="Wu L."/>
            <person name="Ma J."/>
        </authorList>
    </citation>
    <scope>NUCLEOTIDE SEQUENCE [LARGE SCALE GENOMIC DNA]</scope>
    <source>
        <strain evidence="8">JCM 9687</strain>
    </source>
</reference>
<dbReference type="InterPro" id="IPR009057">
    <property type="entry name" value="Homeodomain-like_sf"/>
</dbReference>
<evidence type="ECO:0000259" key="5">
    <source>
        <dbReference type="PROSITE" id="PS50977"/>
    </source>
</evidence>
<evidence type="ECO:0000313" key="6">
    <source>
        <dbReference type="EMBL" id="GAA3353918.1"/>
    </source>
</evidence>
<reference evidence="7" key="1">
    <citation type="journal article" date="2014" name="Int. J. Syst. Evol. Microbiol.">
        <title>Complete genome of a new Firmicutes species belonging to the dominant human colonic microbiota ('Ruminococcus bicirculans') reveals two chromosomes and a selective capacity to utilize plant glucans.</title>
        <authorList>
            <consortium name="NISC Comparative Sequencing Program"/>
            <person name="Wegmann U."/>
            <person name="Louis P."/>
            <person name="Goesmann A."/>
            <person name="Henrissat B."/>
            <person name="Duncan S.H."/>
            <person name="Flint H.J."/>
        </authorList>
    </citation>
    <scope>NUCLEOTIDE SEQUENCE</scope>
    <source>
        <strain evidence="7">JCM 9687</strain>
    </source>
</reference>
<organism evidence="7 8">
    <name type="scientific">Saccharopolyspora gregorii</name>
    <dbReference type="NCBI Taxonomy" id="33914"/>
    <lineage>
        <taxon>Bacteria</taxon>
        <taxon>Bacillati</taxon>
        <taxon>Actinomycetota</taxon>
        <taxon>Actinomycetes</taxon>
        <taxon>Pseudonocardiales</taxon>
        <taxon>Pseudonocardiaceae</taxon>
        <taxon>Saccharopolyspora</taxon>
    </lineage>
</organism>
<comment type="caution">
    <text evidence="7">The sequence shown here is derived from an EMBL/GenBank/DDBJ whole genome shotgun (WGS) entry which is preliminary data.</text>
</comment>
<keyword evidence="1" id="KW-0805">Transcription regulation</keyword>
<dbReference type="PROSITE" id="PS01081">
    <property type="entry name" value="HTH_TETR_1"/>
    <property type="match status" value="1"/>
</dbReference>
<protein>
    <submittedName>
        <fullName evidence="7">TetR/AcrR family transcriptional regulator</fullName>
    </submittedName>
</protein>
<name>A0ABP6RRM6_9PSEU</name>
<dbReference type="Gene3D" id="1.10.357.10">
    <property type="entry name" value="Tetracycline Repressor, domain 2"/>
    <property type="match status" value="1"/>
</dbReference>
<dbReference type="InterPro" id="IPR041669">
    <property type="entry name" value="TetR_C_15"/>
</dbReference>
<dbReference type="RefSeq" id="WP_344924435.1">
    <property type="nucleotide sequence ID" value="NZ_BAAAYK010000025.1"/>
</dbReference>
<evidence type="ECO:0000256" key="1">
    <source>
        <dbReference type="ARBA" id="ARBA00023015"/>
    </source>
</evidence>
<dbReference type="InterPro" id="IPR050109">
    <property type="entry name" value="HTH-type_TetR-like_transc_reg"/>
</dbReference>
<gene>
    <name evidence="6" type="ORF">GCM10020366_08910</name>
    <name evidence="7" type="ORF">GCM10020366_38900</name>
</gene>
<evidence type="ECO:0000256" key="3">
    <source>
        <dbReference type="ARBA" id="ARBA00023163"/>
    </source>
</evidence>
<evidence type="ECO:0000256" key="4">
    <source>
        <dbReference type="PROSITE-ProRule" id="PRU00335"/>
    </source>
</evidence>
<proteinExistence type="predicted"/>
<dbReference type="Pfam" id="PF17918">
    <property type="entry name" value="TetR_C_15"/>
    <property type="match status" value="1"/>
</dbReference>
<evidence type="ECO:0000313" key="8">
    <source>
        <dbReference type="Proteomes" id="UP001500483"/>
    </source>
</evidence>
<dbReference type="Proteomes" id="UP001500483">
    <property type="component" value="Unassembled WGS sequence"/>
</dbReference>
<feature type="DNA-binding region" description="H-T-H motif" evidence="4">
    <location>
        <begin position="42"/>
        <end position="61"/>
    </location>
</feature>
<dbReference type="PRINTS" id="PR00455">
    <property type="entry name" value="HTHTETR"/>
</dbReference>